<dbReference type="InterPro" id="IPR027478">
    <property type="entry name" value="LdcA_N"/>
</dbReference>
<feature type="active site" description="Charge relay system" evidence="6">
    <location>
        <position position="276"/>
    </location>
</feature>
<evidence type="ECO:0000256" key="2">
    <source>
        <dbReference type="ARBA" id="ARBA00022645"/>
    </source>
</evidence>
<keyword evidence="3" id="KW-0645">Protease</keyword>
<feature type="domain" description="LD-carboxypeptidase N-terminal" evidence="7">
    <location>
        <begin position="13"/>
        <end position="128"/>
    </location>
</feature>
<evidence type="ECO:0000256" key="3">
    <source>
        <dbReference type="ARBA" id="ARBA00022670"/>
    </source>
</evidence>
<proteinExistence type="inferred from homology"/>
<comment type="similarity">
    <text evidence="1">Belongs to the peptidase S66 family.</text>
</comment>
<dbReference type="CDD" id="cd07025">
    <property type="entry name" value="Peptidase_S66"/>
    <property type="match status" value="1"/>
</dbReference>
<protein>
    <submittedName>
        <fullName evidence="9">Muramoyltetrapeptide carboxypeptidase</fullName>
    </submittedName>
</protein>
<keyword evidence="4" id="KW-0378">Hydrolase</keyword>
<dbReference type="Pfam" id="PF17676">
    <property type="entry name" value="Peptidase_S66C"/>
    <property type="match status" value="1"/>
</dbReference>
<keyword evidence="2 9" id="KW-0121">Carboxypeptidase</keyword>
<dbReference type="PANTHER" id="PTHR30237:SF2">
    <property type="entry name" value="MUREIN TETRAPEPTIDE CARBOXYPEPTIDASE"/>
    <property type="match status" value="1"/>
</dbReference>
<evidence type="ECO:0000256" key="1">
    <source>
        <dbReference type="ARBA" id="ARBA00010233"/>
    </source>
</evidence>
<dbReference type="Gene3D" id="3.50.30.60">
    <property type="entry name" value="LD-carboxypeptidase A C-terminal domain-like"/>
    <property type="match status" value="1"/>
</dbReference>
<dbReference type="PIRSF" id="PIRSF028757">
    <property type="entry name" value="LD-carboxypeptidase"/>
    <property type="match status" value="1"/>
</dbReference>
<dbReference type="SUPFAM" id="SSF141986">
    <property type="entry name" value="LD-carboxypeptidase A C-terminal domain-like"/>
    <property type="match status" value="1"/>
</dbReference>
<gene>
    <name evidence="9" type="ORF">SAMN04488529_1056</name>
</gene>
<dbReference type="InterPro" id="IPR027461">
    <property type="entry name" value="Carboxypeptidase_A_C_sf"/>
</dbReference>
<dbReference type="InterPro" id="IPR029062">
    <property type="entry name" value="Class_I_gatase-like"/>
</dbReference>
<evidence type="ECO:0000313" key="9">
    <source>
        <dbReference type="EMBL" id="SDP40420.1"/>
    </source>
</evidence>
<evidence type="ECO:0000256" key="5">
    <source>
        <dbReference type="ARBA" id="ARBA00022825"/>
    </source>
</evidence>
<evidence type="ECO:0000259" key="8">
    <source>
        <dbReference type="Pfam" id="PF17676"/>
    </source>
</evidence>
<dbReference type="InterPro" id="IPR003507">
    <property type="entry name" value="S66_fam"/>
</dbReference>
<dbReference type="Proteomes" id="UP000198597">
    <property type="component" value="Unassembled WGS sequence"/>
</dbReference>
<dbReference type="InterPro" id="IPR040449">
    <property type="entry name" value="Peptidase_S66_N"/>
</dbReference>
<name>A0A1H0SFE0_9CLOT</name>
<evidence type="ECO:0000259" key="7">
    <source>
        <dbReference type="Pfam" id="PF02016"/>
    </source>
</evidence>
<dbReference type="STRING" id="94869.SAMN04488529_1056"/>
<reference evidence="9 10" key="1">
    <citation type="submission" date="2016-10" db="EMBL/GenBank/DDBJ databases">
        <authorList>
            <person name="de Groot N.N."/>
        </authorList>
    </citation>
    <scope>NUCLEOTIDE SEQUENCE [LARGE SCALE GENOMIC DNA]</scope>
    <source>
        <strain evidence="9 10">DSM 12272</strain>
    </source>
</reference>
<dbReference type="AlphaFoldDB" id="A0A1H0SFE0"/>
<sequence length="306" mass="34267">MIKLKHVTPGGTIGIIAPASPSDSNFINEKILAFEDLGFNIKKGKHIYKCNGYLAGNDSERAEDLTDMFLDPFVDAIVCFRGGYGSVRLMSRLNTKIITTHPKPFCGYSDITLLLNYISNKCGFTTFHSPMINSNFKDPLTKDSFINILTDSNKDFSYDLNKLGNINILNKKDFKGRLMGGNLSMICSAIGTPYDVNFKNSIILIEEINENPYVIDRLLSQMIYSNKFKGCNGIILGHFTDCTLPDYSKSFTLEDIITQKLLPLNIPIIKNFPCGHSYPNLTLPIGCNLYYDSKNSLLTISENIFI</sequence>
<dbReference type="GO" id="GO:0006508">
    <property type="term" value="P:proteolysis"/>
    <property type="evidence" value="ECO:0007669"/>
    <property type="project" value="UniProtKB-KW"/>
</dbReference>
<evidence type="ECO:0000256" key="6">
    <source>
        <dbReference type="PIRSR" id="PIRSR028757-1"/>
    </source>
</evidence>
<organism evidence="9 10">
    <name type="scientific">Clostridium gasigenes</name>
    <dbReference type="NCBI Taxonomy" id="94869"/>
    <lineage>
        <taxon>Bacteria</taxon>
        <taxon>Bacillati</taxon>
        <taxon>Bacillota</taxon>
        <taxon>Clostridia</taxon>
        <taxon>Eubacteriales</taxon>
        <taxon>Clostridiaceae</taxon>
        <taxon>Clostridium</taxon>
    </lineage>
</organism>
<dbReference type="SUPFAM" id="SSF52317">
    <property type="entry name" value="Class I glutamine amidotransferase-like"/>
    <property type="match status" value="1"/>
</dbReference>
<dbReference type="EMBL" id="FNJM01000005">
    <property type="protein sequence ID" value="SDP40420.1"/>
    <property type="molecule type" value="Genomic_DNA"/>
</dbReference>
<evidence type="ECO:0000313" key="10">
    <source>
        <dbReference type="Proteomes" id="UP000198597"/>
    </source>
</evidence>
<dbReference type="GO" id="GO:0008236">
    <property type="term" value="F:serine-type peptidase activity"/>
    <property type="evidence" value="ECO:0007669"/>
    <property type="project" value="UniProtKB-KW"/>
</dbReference>
<accession>A0A1H0SFE0</accession>
<feature type="active site" description="Nucleophile" evidence="6">
    <location>
        <position position="109"/>
    </location>
</feature>
<feature type="domain" description="LD-carboxypeptidase C-terminal" evidence="8">
    <location>
        <begin position="175"/>
        <end position="288"/>
    </location>
</feature>
<dbReference type="RefSeq" id="WP_242873968.1">
    <property type="nucleotide sequence ID" value="NZ_FNJM01000005.1"/>
</dbReference>
<dbReference type="Gene3D" id="3.40.50.10740">
    <property type="entry name" value="Class I glutamine amidotransferase-like"/>
    <property type="match status" value="1"/>
</dbReference>
<feature type="active site" description="Charge relay system" evidence="6">
    <location>
        <position position="206"/>
    </location>
</feature>
<dbReference type="Pfam" id="PF02016">
    <property type="entry name" value="Peptidase_S66"/>
    <property type="match status" value="1"/>
</dbReference>
<dbReference type="InterPro" id="IPR040921">
    <property type="entry name" value="Peptidase_S66C"/>
</dbReference>
<keyword evidence="10" id="KW-1185">Reference proteome</keyword>
<keyword evidence="5" id="KW-0720">Serine protease</keyword>
<dbReference type="GO" id="GO:0004180">
    <property type="term" value="F:carboxypeptidase activity"/>
    <property type="evidence" value="ECO:0007669"/>
    <property type="project" value="UniProtKB-KW"/>
</dbReference>
<dbReference type="PANTHER" id="PTHR30237">
    <property type="entry name" value="MURAMOYLTETRAPEPTIDE CARBOXYPEPTIDASE"/>
    <property type="match status" value="1"/>
</dbReference>
<evidence type="ECO:0000256" key="4">
    <source>
        <dbReference type="ARBA" id="ARBA00022801"/>
    </source>
</evidence>